<evidence type="ECO:0000313" key="2">
    <source>
        <dbReference type="Proteomes" id="UP001221757"/>
    </source>
</evidence>
<name>A0AAD7GMS4_MYCRO</name>
<dbReference type="Proteomes" id="UP001221757">
    <property type="component" value="Unassembled WGS sequence"/>
</dbReference>
<proteinExistence type="predicted"/>
<dbReference type="EMBL" id="JARKIE010000034">
    <property type="protein sequence ID" value="KAJ7696466.1"/>
    <property type="molecule type" value="Genomic_DNA"/>
</dbReference>
<organism evidence="1 2">
    <name type="scientific">Mycena rosella</name>
    <name type="common">Pink bonnet</name>
    <name type="synonym">Agaricus rosellus</name>
    <dbReference type="NCBI Taxonomy" id="1033263"/>
    <lineage>
        <taxon>Eukaryota</taxon>
        <taxon>Fungi</taxon>
        <taxon>Dikarya</taxon>
        <taxon>Basidiomycota</taxon>
        <taxon>Agaricomycotina</taxon>
        <taxon>Agaricomycetes</taxon>
        <taxon>Agaricomycetidae</taxon>
        <taxon>Agaricales</taxon>
        <taxon>Marasmiineae</taxon>
        <taxon>Mycenaceae</taxon>
        <taxon>Mycena</taxon>
    </lineage>
</organism>
<evidence type="ECO:0008006" key="3">
    <source>
        <dbReference type="Google" id="ProtNLM"/>
    </source>
</evidence>
<reference evidence="1" key="1">
    <citation type="submission" date="2023-03" db="EMBL/GenBank/DDBJ databases">
        <title>Massive genome expansion in bonnet fungi (Mycena s.s.) driven by repeated elements and novel gene families across ecological guilds.</title>
        <authorList>
            <consortium name="Lawrence Berkeley National Laboratory"/>
            <person name="Harder C.B."/>
            <person name="Miyauchi S."/>
            <person name="Viragh M."/>
            <person name="Kuo A."/>
            <person name="Thoen E."/>
            <person name="Andreopoulos B."/>
            <person name="Lu D."/>
            <person name="Skrede I."/>
            <person name="Drula E."/>
            <person name="Henrissat B."/>
            <person name="Morin E."/>
            <person name="Kohler A."/>
            <person name="Barry K."/>
            <person name="LaButti K."/>
            <person name="Morin E."/>
            <person name="Salamov A."/>
            <person name="Lipzen A."/>
            <person name="Mereny Z."/>
            <person name="Hegedus B."/>
            <person name="Baldrian P."/>
            <person name="Stursova M."/>
            <person name="Weitz H."/>
            <person name="Taylor A."/>
            <person name="Grigoriev I.V."/>
            <person name="Nagy L.G."/>
            <person name="Martin F."/>
            <person name="Kauserud H."/>
        </authorList>
    </citation>
    <scope>NUCLEOTIDE SEQUENCE</scope>
    <source>
        <strain evidence="1">CBHHK067</strain>
    </source>
</reference>
<evidence type="ECO:0000313" key="1">
    <source>
        <dbReference type="EMBL" id="KAJ7696466.1"/>
    </source>
</evidence>
<gene>
    <name evidence="1" type="ORF">B0H17DRAFT_1053334</name>
</gene>
<dbReference type="Gene3D" id="3.80.10.10">
    <property type="entry name" value="Ribonuclease Inhibitor"/>
    <property type="match status" value="1"/>
</dbReference>
<keyword evidence="2" id="KW-1185">Reference proteome</keyword>
<dbReference type="AlphaFoldDB" id="A0AAD7GMS4"/>
<dbReference type="SUPFAM" id="SSF52047">
    <property type="entry name" value="RNI-like"/>
    <property type="match status" value="1"/>
</dbReference>
<accession>A0AAD7GMS4</accession>
<dbReference type="PANTHER" id="PTHR38926">
    <property type="entry name" value="F-BOX DOMAIN CONTAINING PROTEIN, EXPRESSED"/>
    <property type="match status" value="1"/>
</dbReference>
<protein>
    <recommendedName>
        <fullName evidence="3">F-box domain-containing protein</fullName>
    </recommendedName>
</protein>
<dbReference type="InterPro" id="IPR032675">
    <property type="entry name" value="LRR_dom_sf"/>
</dbReference>
<sequence>MAAERVLLQSQGMLADSPGNLDHISAIPPELLASIFQLAQDDSLEDESSEEPVVTHPPVEVVASHVSIYWRNVALSTRLLWRHIDINQRETVEKLRIYLSRSGLTPLHVRLDLNLIKNPLDIAALAEKVDLVFSHLARLGRLSIHSNIETVDLPVVSRLYDALAPSLEHLCLCINDVDSENLKAIRRTDFEQILTKGCPRLTVLRLRGLSMHFFRPPLANITTLYLEQTRGLFIGYQRFTHLLTASPALAHLSIHDTIIDEWEEAWPANSVSCIPVPNLVSLRISIPGTLQHVFSGILISIHAPRLASLVLKEAGEVHLDRFFQLPDAALKFPALRALTFCDFDYQSVERLAMMCAAFPGVTEFTCLHSTAYAPRILHMMAEYAPAPGAVGAVAPPWPHLETFTTTLDIADLELVREAMECRQRIGCPLRLLRVSASTFEYMDDDEEEDEDLDWLQDNMTVETFLETDRWPPGSDYDPDDILFR</sequence>
<dbReference type="PANTHER" id="PTHR38926:SF72">
    <property type="entry name" value="IM:7136021-RELATED"/>
    <property type="match status" value="1"/>
</dbReference>
<comment type="caution">
    <text evidence="1">The sequence shown here is derived from an EMBL/GenBank/DDBJ whole genome shotgun (WGS) entry which is preliminary data.</text>
</comment>